<evidence type="ECO:0000313" key="8">
    <source>
        <dbReference type="EMBL" id="OPJ62505.1"/>
    </source>
</evidence>
<dbReference type="Pfam" id="PF02614">
    <property type="entry name" value="UxaC"/>
    <property type="match status" value="1"/>
</dbReference>
<evidence type="ECO:0000256" key="3">
    <source>
        <dbReference type="ARBA" id="ARBA00008397"/>
    </source>
</evidence>
<dbReference type="PANTHER" id="PTHR30068:SF4">
    <property type="entry name" value="URONATE ISOMERASE"/>
    <property type="match status" value="1"/>
</dbReference>
<evidence type="ECO:0000313" key="9">
    <source>
        <dbReference type="Proteomes" id="UP000191056"/>
    </source>
</evidence>
<comment type="catalytic activity">
    <reaction evidence="7">
        <text>aldehydo-D-galacturonate = keto-D-tagaturonate</text>
        <dbReference type="Rhea" id="RHEA:27702"/>
        <dbReference type="ChEBI" id="CHEBI:12952"/>
        <dbReference type="ChEBI" id="CHEBI:17886"/>
    </reaction>
</comment>
<evidence type="ECO:0000256" key="4">
    <source>
        <dbReference type="ARBA" id="ARBA00012546"/>
    </source>
</evidence>
<name>A0A1V4IRS7_9CLOT</name>
<dbReference type="Gene3D" id="1.10.2020.10">
    <property type="entry name" value="uronate isomerase, domain 2, chain A"/>
    <property type="match status" value="1"/>
</dbReference>
<protein>
    <recommendedName>
        <fullName evidence="5 7">Uronate isomerase</fullName>
        <ecNumber evidence="4 7">5.3.1.12</ecNumber>
    </recommendedName>
    <alternativeName>
        <fullName evidence="7">Glucuronate isomerase</fullName>
    </alternativeName>
    <alternativeName>
        <fullName evidence="7">Uronic isomerase</fullName>
    </alternativeName>
</protein>
<dbReference type="NCBIfam" id="NF002794">
    <property type="entry name" value="PRK02925.1"/>
    <property type="match status" value="1"/>
</dbReference>
<accession>A0A1V4IRS7</accession>
<dbReference type="PANTHER" id="PTHR30068">
    <property type="entry name" value="URONATE ISOMERASE"/>
    <property type="match status" value="1"/>
</dbReference>
<sequence length="467" mass="54415">MFGKDFMLNGETSRILYNDIAKNAPIYDFHCHLSSKEIYEDKVFSNISEIFLEFDHYKWRAMRYAGIPEKYITGDASDNFDKFRMWARTCERLIGSPLYHWTNLELKNFFGVNEILKESNAEKIYDHCNKKIQLEDLSPIKFIKNSNVKLICTTDDPSDNLEYHKKLAEKKDLGFRVLPTFRPDKALNILNEGFIDYLNILSNISSIKVTSSYTTLIEALKERINYFHEAGCKLSDHSLESLSYFSTTEEEVSEIFKRRLYLDKVSPEDAEKFKCYTLKILAKEYHEKGWVMQLHIGAMRNNNETMFKKLGPDSGFDIMNDFNVATSLSKLLNEINENSRLPKTAIYTLNPKDNIVLSSLPHCFGEDGIKGKVQFGAAWWFIDHKEGIYEHLKSIASQGMLAYFIGMLTDSRSFLSYARHEYFRRILCNFIGTLVDNGEFENDYELLKEITEGICYKNIKNYLELED</sequence>
<dbReference type="AlphaFoldDB" id="A0A1V4IRS7"/>
<proteinExistence type="inferred from homology"/>
<dbReference type="InterPro" id="IPR003766">
    <property type="entry name" value="Uronate_isomerase"/>
</dbReference>
<evidence type="ECO:0000256" key="6">
    <source>
        <dbReference type="ARBA" id="ARBA00023235"/>
    </source>
</evidence>
<comment type="caution">
    <text evidence="8">The sequence shown here is derived from an EMBL/GenBank/DDBJ whole genome shotgun (WGS) entry which is preliminary data.</text>
</comment>
<dbReference type="Gene3D" id="3.20.20.140">
    <property type="entry name" value="Metal-dependent hydrolases"/>
    <property type="match status" value="1"/>
</dbReference>
<evidence type="ECO:0000256" key="5">
    <source>
        <dbReference type="ARBA" id="ARBA00020555"/>
    </source>
</evidence>
<evidence type="ECO:0000256" key="7">
    <source>
        <dbReference type="HAMAP-Rule" id="MF_00675"/>
    </source>
</evidence>
<dbReference type="OrthoDB" id="9766564at2"/>
<dbReference type="UniPathway" id="UPA00246"/>
<dbReference type="STRING" id="225345.CLCHR_20190"/>
<dbReference type="SUPFAM" id="SSF51556">
    <property type="entry name" value="Metallo-dependent hydrolases"/>
    <property type="match status" value="1"/>
</dbReference>
<keyword evidence="6 7" id="KW-0413">Isomerase</keyword>
<gene>
    <name evidence="8" type="primary">uxaC_1</name>
    <name evidence="7" type="synonym">uxaC</name>
    <name evidence="8" type="ORF">CLCHR_20190</name>
</gene>
<comment type="pathway">
    <text evidence="2 7">Carbohydrate metabolism; pentose and glucuronate interconversion.</text>
</comment>
<dbReference type="Proteomes" id="UP000191056">
    <property type="component" value="Unassembled WGS sequence"/>
</dbReference>
<evidence type="ECO:0000256" key="1">
    <source>
        <dbReference type="ARBA" id="ARBA00001165"/>
    </source>
</evidence>
<reference evidence="8 9" key="1">
    <citation type="submission" date="2017-03" db="EMBL/GenBank/DDBJ databases">
        <title>Genome sequence of Clostridium chromiireducens DSM 23318.</title>
        <authorList>
            <person name="Poehlein A."/>
            <person name="Daniel R."/>
        </authorList>
    </citation>
    <scope>NUCLEOTIDE SEQUENCE [LARGE SCALE GENOMIC DNA]</scope>
    <source>
        <strain evidence="8 9">DSM 23318</strain>
    </source>
</reference>
<dbReference type="RefSeq" id="WP_139376222.1">
    <property type="nucleotide sequence ID" value="NZ_MZGT01000023.1"/>
</dbReference>
<dbReference type="EC" id="5.3.1.12" evidence="4 7"/>
<dbReference type="EMBL" id="MZGT01000023">
    <property type="protein sequence ID" value="OPJ62505.1"/>
    <property type="molecule type" value="Genomic_DNA"/>
</dbReference>
<dbReference type="GO" id="GO:0042840">
    <property type="term" value="P:D-glucuronate catabolic process"/>
    <property type="evidence" value="ECO:0007669"/>
    <property type="project" value="TreeGrafter"/>
</dbReference>
<dbReference type="HAMAP" id="MF_00675">
    <property type="entry name" value="UxaC"/>
    <property type="match status" value="1"/>
</dbReference>
<comment type="similarity">
    <text evidence="3 7">Belongs to the metallo-dependent hydrolases superfamily. Uronate isomerase family.</text>
</comment>
<dbReference type="InterPro" id="IPR032466">
    <property type="entry name" value="Metal_Hydrolase"/>
</dbReference>
<dbReference type="GO" id="GO:0008880">
    <property type="term" value="F:glucuronate isomerase activity"/>
    <property type="evidence" value="ECO:0007669"/>
    <property type="project" value="UniProtKB-UniRule"/>
</dbReference>
<dbReference type="GO" id="GO:0019698">
    <property type="term" value="P:D-galacturonate catabolic process"/>
    <property type="evidence" value="ECO:0007669"/>
    <property type="project" value="TreeGrafter"/>
</dbReference>
<evidence type="ECO:0000256" key="2">
    <source>
        <dbReference type="ARBA" id="ARBA00004892"/>
    </source>
</evidence>
<keyword evidence="9" id="KW-1185">Reference proteome</keyword>
<organism evidence="8 9">
    <name type="scientific">Clostridium chromiireducens</name>
    <dbReference type="NCBI Taxonomy" id="225345"/>
    <lineage>
        <taxon>Bacteria</taxon>
        <taxon>Bacillati</taxon>
        <taxon>Bacillota</taxon>
        <taxon>Clostridia</taxon>
        <taxon>Eubacteriales</taxon>
        <taxon>Clostridiaceae</taxon>
        <taxon>Clostridium</taxon>
    </lineage>
</organism>
<comment type="catalytic activity">
    <reaction evidence="1 7">
        <text>D-glucuronate = D-fructuronate</text>
        <dbReference type="Rhea" id="RHEA:13049"/>
        <dbReference type="ChEBI" id="CHEBI:58720"/>
        <dbReference type="ChEBI" id="CHEBI:59863"/>
        <dbReference type="EC" id="5.3.1.12"/>
    </reaction>
</comment>